<organism evidence="2 3">
    <name type="scientific">Cinchona calisaya</name>
    <dbReference type="NCBI Taxonomy" id="153742"/>
    <lineage>
        <taxon>Eukaryota</taxon>
        <taxon>Viridiplantae</taxon>
        <taxon>Streptophyta</taxon>
        <taxon>Embryophyta</taxon>
        <taxon>Tracheophyta</taxon>
        <taxon>Spermatophyta</taxon>
        <taxon>Magnoliopsida</taxon>
        <taxon>eudicotyledons</taxon>
        <taxon>Gunneridae</taxon>
        <taxon>Pentapetalae</taxon>
        <taxon>asterids</taxon>
        <taxon>lamiids</taxon>
        <taxon>Gentianales</taxon>
        <taxon>Rubiaceae</taxon>
        <taxon>Cinchonoideae</taxon>
        <taxon>Cinchoneae</taxon>
        <taxon>Cinchona</taxon>
    </lineage>
</organism>
<keyword evidence="1" id="KW-1133">Transmembrane helix</keyword>
<dbReference type="AlphaFoldDB" id="A0ABD3AMR8"/>
<protein>
    <submittedName>
        <fullName evidence="2">Uncharacterized protein</fullName>
    </submittedName>
</protein>
<reference evidence="2 3" key="1">
    <citation type="submission" date="2024-11" db="EMBL/GenBank/DDBJ databases">
        <title>A near-complete genome assembly of Cinchona calisaya.</title>
        <authorList>
            <person name="Lian D.C."/>
            <person name="Zhao X.W."/>
            <person name="Wei L."/>
        </authorList>
    </citation>
    <scope>NUCLEOTIDE SEQUENCE [LARGE SCALE GENOMIC DNA]</scope>
    <source>
        <tissue evidence="2">Nenye</tissue>
    </source>
</reference>
<accession>A0ABD3AMR8</accession>
<dbReference type="PANTHER" id="PTHR45923">
    <property type="entry name" value="PROTEIN SEY1"/>
    <property type="match status" value="1"/>
</dbReference>
<evidence type="ECO:0000313" key="3">
    <source>
        <dbReference type="Proteomes" id="UP001630127"/>
    </source>
</evidence>
<keyword evidence="3" id="KW-1185">Reference proteome</keyword>
<evidence type="ECO:0000313" key="2">
    <source>
        <dbReference type="EMBL" id="KAL3532487.1"/>
    </source>
</evidence>
<name>A0ABD3AMR8_9GENT</name>
<sequence length="230" mass="25289">MLDANHNSADAIFDQANWDSSEGINSGVIYMHMLPKFVLPSYPNSPPPMRNEGKCAKDNARGVVKLKAKDEAGKSLKLSIMEAIRLHDEVDNIETTLSVALLDGKGGASTNKSLRSLLVSSTWYEDDTAFENQSALFALAVSDIVLINICLLFCPCILYTAQIKLGMQRVVGYRQWYNKQWNAIRFSMGKLGDFYLPPVGVVPDVMPFSCKWVLSNNDAAPAGCATSFVN</sequence>
<dbReference type="InterPro" id="IPR008803">
    <property type="entry name" value="RHD3/Sey1"/>
</dbReference>
<feature type="transmembrane region" description="Helical" evidence="1">
    <location>
        <begin position="135"/>
        <end position="159"/>
    </location>
</feature>
<dbReference type="EMBL" id="JBJUIK010000003">
    <property type="protein sequence ID" value="KAL3532487.1"/>
    <property type="molecule type" value="Genomic_DNA"/>
</dbReference>
<dbReference type="PANTHER" id="PTHR45923:SF2">
    <property type="entry name" value="PROTEIN SEY1"/>
    <property type="match status" value="1"/>
</dbReference>
<gene>
    <name evidence="2" type="ORF">ACH5RR_006008</name>
</gene>
<keyword evidence="1" id="KW-0472">Membrane</keyword>
<proteinExistence type="predicted"/>
<keyword evidence="1" id="KW-0812">Transmembrane</keyword>
<evidence type="ECO:0000256" key="1">
    <source>
        <dbReference type="SAM" id="Phobius"/>
    </source>
</evidence>
<dbReference type="Proteomes" id="UP001630127">
    <property type="component" value="Unassembled WGS sequence"/>
</dbReference>
<comment type="caution">
    <text evidence="2">The sequence shown here is derived from an EMBL/GenBank/DDBJ whole genome shotgun (WGS) entry which is preliminary data.</text>
</comment>